<dbReference type="RefSeq" id="WP_148598418.1">
    <property type="nucleotide sequence ID" value="NZ_CP042997.1"/>
</dbReference>
<evidence type="ECO:0000259" key="1">
    <source>
        <dbReference type="Pfam" id="PF13529"/>
    </source>
</evidence>
<dbReference type="Gene3D" id="3.90.70.10">
    <property type="entry name" value="Cysteine proteinases"/>
    <property type="match status" value="1"/>
</dbReference>
<gene>
    <name evidence="2" type="ORF">OJF2_76630</name>
</gene>
<evidence type="ECO:0000313" key="3">
    <source>
        <dbReference type="Proteomes" id="UP000324233"/>
    </source>
</evidence>
<organism evidence="2 3">
    <name type="scientific">Aquisphaera giovannonii</name>
    <dbReference type="NCBI Taxonomy" id="406548"/>
    <lineage>
        <taxon>Bacteria</taxon>
        <taxon>Pseudomonadati</taxon>
        <taxon>Planctomycetota</taxon>
        <taxon>Planctomycetia</taxon>
        <taxon>Isosphaerales</taxon>
        <taxon>Isosphaeraceae</taxon>
        <taxon>Aquisphaera</taxon>
    </lineage>
</organism>
<name>A0A5B9WGB4_9BACT</name>
<sequence length="401" mass="43389">MRGRQLGILVAFMAVLVLCGSTAWLAGSAAPPGGSHAEFEELLGYPLRPRDHSRRVDRLALIDTADAFRAGAAVHVTVWEGKMPRVVLAQADQEGYPRRGTWTGPEAVADFPFTELVPSWNAVTPKDTGVFFHVRTRDAASREWSPWLLVGRWGRTVHVRRGERLPGDQVIRFARGAVRTDIPLVLLTQPADAYQVRATLQGFDLAPAVNPSVRRLAVAYSGVVADPIERARLLGPGGAGDGKAGDLAVPHVSQYEAPAPLRESVCLPACATMVLAHWKVDRPLTENALAIYDPDTGMFGNGARAAARAGELGLDGWMQRVRDWDQVKAMIRRGQPVIAAVRLDAGEHLIVIRGFTEGGDVIVNDPLDRGKGGTTLKPDDLGRAWFGCGGFACVIRRPADR</sequence>
<dbReference type="Proteomes" id="UP000324233">
    <property type="component" value="Chromosome"/>
</dbReference>
<dbReference type="EMBL" id="CP042997">
    <property type="protein sequence ID" value="QEH39051.1"/>
    <property type="molecule type" value="Genomic_DNA"/>
</dbReference>
<protein>
    <recommendedName>
        <fullName evidence="1">Peptidase C39-like domain-containing protein</fullName>
    </recommendedName>
</protein>
<proteinExistence type="predicted"/>
<keyword evidence="3" id="KW-1185">Reference proteome</keyword>
<evidence type="ECO:0000313" key="2">
    <source>
        <dbReference type="EMBL" id="QEH39051.1"/>
    </source>
</evidence>
<feature type="domain" description="Peptidase C39-like" evidence="1">
    <location>
        <begin position="247"/>
        <end position="366"/>
    </location>
</feature>
<dbReference type="InterPro" id="IPR039564">
    <property type="entry name" value="Peptidase_C39-like"/>
</dbReference>
<dbReference type="OrthoDB" id="9789941at2"/>
<reference evidence="2 3" key="1">
    <citation type="submission" date="2019-08" db="EMBL/GenBank/DDBJ databases">
        <title>Deep-cultivation of Planctomycetes and their phenomic and genomic characterization uncovers novel biology.</title>
        <authorList>
            <person name="Wiegand S."/>
            <person name="Jogler M."/>
            <person name="Boedeker C."/>
            <person name="Pinto D."/>
            <person name="Vollmers J."/>
            <person name="Rivas-Marin E."/>
            <person name="Kohn T."/>
            <person name="Peeters S.H."/>
            <person name="Heuer A."/>
            <person name="Rast P."/>
            <person name="Oberbeckmann S."/>
            <person name="Bunk B."/>
            <person name="Jeske O."/>
            <person name="Meyerdierks A."/>
            <person name="Storesund J.E."/>
            <person name="Kallscheuer N."/>
            <person name="Luecker S."/>
            <person name="Lage O.M."/>
            <person name="Pohl T."/>
            <person name="Merkel B.J."/>
            <person name="Hornburger P."/>
            <person name="Mueller R.-W."/>
            <person name="Bruemmer F."/>
            <person name="Labrenz M."/>
            <person name="Spormann A.M."/>
            <person name="Op den Camp H."/>
            <person name="Overmann J."/>
            <person name="Amann R."/>
            <person name="Jetten M.S.M."/>
            <person name="Mascher T."/>
            <person name="Medema M.H."/>
            <person name="Devos D.P."/>
            <person name="Kaster A.-K."/>
            <person name="Ovreas L."/>
            <person name="Rohde M."/>
            <person name="Galperin M.Y."/>
            <person name="Jogler C."/>
        </authorList>
    </citation>
    <scope>NUCLEOTIDE SEQUENCE [LARGE SCALE GENOMIC DNA]</scope>
    <source>
        <strain evidence="2 3">OJF2</strain>
    </source>
</reference>
<dbReference type="Pfam" id="PF13529">
    <property type="entry name" value="Peptidase_C39_2"/>
    <property type="match status" value="1"/>
</dbReference>
<accession>A0A5B9WGB4</accession>
<dbReference type="AlphaFoldDB" id="A0A5B9WGB4"/>
<dbReference type="KEGG" id="agv:OJF2_76630"/>